<dbReference type="Proteomes" id="UP000238954">
    <property type="component" value="Chromosome"/>
</dbReference>
<organism evidence="3 4">
    <name type="scientific">Sphingopyxis lindanitolerans</name>
    <dbReference type="NCBI Taxonomy" id="2054227"/>
    <lineage>
        <taxon>Bacteria</taxon>
        <taxon>Pseudomonadati</taxon>
        <taxon>Pseudomonadota</taxon>
        <taxon>Alphaproteobacteria</taxon>
        <taxon>Sphingomonadales</taxon>
        <taxon>Sphingomonadaceae</taxon>
        <taxon>Sphingopyxis</taxon>
    </lineage>
</organism>
<keyword evidence="4" id="KW-1185">Reference proteome</keyword>
<dbReference type="OrthoDB" id="564699at2"/>
<dbReference type="InterPro" id="IPR044914">
    <property type="entry name" value="Endosialidase_C_dom_sf"/>
</dbReference>
<dbReference type="Pfam" id="PF13884">
    <property type="entry name" value="Peptidase_S74"/>
    <property type="match status" value="1"/>
</dbReference>
<evidence type="ECO:0000313" key="3">
    <source>
        <dbReference type="EMBL" id="PQM28318.1"/>
    </source>
</evidence>
<accession>A0A2S8B7I6</accession>
<dbReference type="RefSeq" id="WP_105998572.1">
    <property type="nucleotide sequence ID" value="NZ_CM009578.1"/>
</dbReference>
<reference evidence="4" key="1">
    <citation type="submission" date="2017-11" db="EMBL/GenBank/DDBJ databases">
        <title>The complete genome sequence of Sphingopyxis pomeranensis sp. nov. strain WS5A3p.</title>
        <authorList>
            <person name="Kaminski M.A."/>
        </authorList>
    </citation>
    <scope>NUCLEOTIDE SEQUENCE [LARGE SCALE GENOMIC DNA]</scope>
    <source>
        <strain evidence="4">WS5A3p</strain>
    </source>
</reference>
<protein>
    <recommendedName>
        <fullName evidence="2">Peptidase S74 domain-containing protein</fullName>
    </recommendedName>
</protein>
<dbReference type="Gene3D" id="1.10.10.10">
    <property type="entry name" value="Winged helix-like DNA-binding domain superfamily/Winged helix DNA-binding domain"/>
    <property type="match status" value="1"/>
</dbReference>
<feature type="region of interest" description="Disordered" evidence="1">
    <location>
        <begin position="117"/>
        <end position="136"/>
    </location>
</feature>
<proteinExistence type="predicted"/>
<dbReference type="PROSITE" id="PS51688">
    <property type="entry name" value="ICA"/>
    <property type="match status" value="1"/>
</dbReference>
<evidence type="ECO:0000256" key="1">
    <source>
        <dbReference type="SAM" id="MobiDB-lite"/>
    </source>
</evidence>
<dbReference type="AlphaFoldDB" id="A0A2S8B7I6"/>
<comment type="caution">
    <text evidence="3">The sequence shown here is derived from an EMBL/GenBank/DDBJ whole genome shotgun (WGS) entry which is preliminary data.</text>
</comment>
<sequence>MPNPFFADLVRELAQDGGTGPLTPTGAVPGHRRFADIVPAGRSFHYAVCGIGQPGQWETGLGHIDESGRLARDTVAASSAGGARTDFAAGLKTIALTVGADWFAASDAAAATVAGTPAAKQPLSTTHADAESAAEDDRLTVRRGAGWVNLPLAAFAWRDGGGRYQIGGPIAASSGTAAAPAIGFAADGDTGLFRVAANCLALATGGAERLRIDAAGHVGVGKSPVARLHVAAPPGTPPLIVEAANESDNSGRALQFHLNGQRWCDMYVVSSGGGDFAIATGAVTPTERLRIRFASIRPGADNGMSLGEGSTRWSVVYAGTGAINTSDARDKSWRGAATSAELMAARRIVGELGFYQWDDAIAEKGADGARLHFGVRAQAVWAIMADEGLIDPVVEEAAPDSRYAFLCYDEWGEERDGEGAVIVAAGSRFGIRPDQLALFLIAAQDARLAALELAA</sequence>
<dbReference type="EMBL" id="PHFW01000002">
    <property type="protein sequence ID" value="PQM28318.1"/>
    <property type="molecule type" value="Genomic_DNA"/>
</dbReference>
<gene>
    <name evidence="3" type="ORF">CVO77_07440</name>
</gene>
<evidence type="ECO:0000259" key="2">
    <source>
        <dbReference type="PROSITE" id="PS51688"/>
    </source>
</evidence>
<feature type="domain" description="Peptidase S74" evidence="2">
    <location>
        <begin position="326"/>
        <end position="455"/>
    </location>
</feature>
<dbReference type="Gene3D" id="4.10.1090.10">
    <property type="entry name" value="Endosialidase, domain 4"/>
    <property type="match status" value="1"/>
</dbReference>
<dbReference type="InterPro" id="IPR030392">
    <property type="entry name" value="S74_ICA"/>
</dbReference>
<dbReference type="CDD" id="cd10144">
    <property type="entry name" value="Peptidase_S74_CIMCD"/>
    <property type="match status" value="1"/>
</dbReference>
<name>A0A2S8B7I6_9SPHN</name>
<evidence type="ECO:0000313" key="4">
    <source>
        <dbReference type="Proteomes" id="UP000238954"/>
    </source>
</evidence>
<dbReference type="InterPro" id="IPR036388">
    <property type="entry name" value="WH-like_DNA-bd_sf"/>
</dbReference>